<reference evidence="1 2" key="1">
    <citation type="submission" date="2015-03" db="EMBL/GenBank/DDBJ databases">
        <title>RNA-seq based gene annotation and comparative genomics of four Zymoseptoria species reveal species-specific pathogenicity related genes and transposable element activity.</title>
        <authorList>
            <person name="Grandaubert J."/>
            <person name="Bhattacharyya A."/>
            <person name="Stukenbrock E.H."/>
        </authorList>
    </citation>
    <scope>NUCLEOTIDE SEQUENCE [LARGE SCALE GENOMIC DNA]</scope>
    <source>
        <strain evidence="1 2">Zb18110</strain>
    </source>
</reference>
<organism evidence="1 2">
    <name type="scientific">Zymoseptoria brevis</name>
    <dbReference type="NCBI Taxonomy" id="1047168"/>
    <lineage>
        <taxon>Eukaryota</taxon>
        <taxon>Fungi</taxon>
        <taxon>Dikarya</taxon>
        <taxon>Ascomycota</taxon>
        <taxon>Pezizomycotina</taxon>
        <taxon>Dothideomycetes</taxon>
        <taxon>Dothideomycetidae</taxon>
        <taxon>Mycosphaerellales</taxon>
        <taxon>Mycosphaerellaceae</taxon>
        <taxon>Zymoseptoria</taxon>
    </lineage>
</organism>
<proteinExistence type="predicted"/>
<sequence>MDSISSTELVKTTAMATIDSSELRGLLEDLPQELYDLVYELTFTAPQTSEQDLTTKIGSAEYVHHLKLLRVNSTSRTQYGKSYFATRTFLVGRNCITWLASLSVKHREQLSSYEVLAQGLCPHSYLTRISGSGLHDILTRSFKGRAAASVGHGVASVLRMRFLCDPAKPRCIPQD</sequence>
<dbReference type="OrthoDB" id="3650741at2759"/>
<name>A0A0F4G4I4_9PEZI</name>
<keyword evidence="2" id="KW-1185">Reference proteome</keyword>
<dbReference type="Proteomes" id="UP000033647">
    <property type="component" value="Unassembled WGS sequence"/>
</dbReference>
<accession>A0A0F4G4I4</accession>
<dbReference type="EMBL" id="LAFY01005846">
    <property type="protein sequence ID" value="KJX92209.1"/>
    <property type="molecule type" value="Genomic_DNA"/>
</dbReference>
<evidence type="ECO:0000313" key="2">
    <source>
        <dbReference type="Proteomes" id="UP000033647"/>
    </source>
</evidence>
<dbReference type="AlphaFoldDB" id="A0A0F4G4I4"/>
<comment type="caution">
    <text evidence="1">The sequence shown here is derived from an EMBL/GenBank/DDBJ whole genome shotgun (WGS) entry which is preliminary data.</text>
</comment>
<evidence type="ECO:0000313" key="1">
    <source>
        <dbReference type="EMBL" id="KJX92209.1"/>
    </source>
</evidence>
<gene>
    <name evidence="1" type="ORF">TI39_contig5891g00003</name>
</gene>
<protein>
    <submittedName>
        <fullName evidence="1">Uncharacterized protein</fullName>
    </submittedName>
</protein>